<keyword evidence="6" id="KW-0285">Flavoprotein</keyword>
<reference evidence="18" key="1">
    <citation type="submission" date="2021-04" db="EMBL/GenBank/DDBJ databases">
        <title>Phylogenetic analysis of Acidobacteriaceae.</title>
        <authorList>
            <person name="Qiu L."/>
            <person name="Zhang Q."/>
        </authorList>
    </citation>
    <scope>NUCLEOTIDE SEQUENCE</scope>
    <source>
        <strain evidence="18">DSM 25168</strain>
    </source>
</reference>
<comment type="cofactor">
    <cofactor evidence="1">
        <name>Mg(2+)</name>
        <dbReference type="ChEBI" id="CHEBI:18420"/>
    </cofactor>
</comment>
<evidence type="ECO:0000256" key="1">
    <source>
        <dbReference type="ARBA" id="ARBA00001946"/>
    </source>
</evidence>
<evidence type="ECO:0000256" key="15">
    <source>
        <dbReference type="ARBA" id="ARBA00033116"/>
    </source>
</evidence>
<protein>
    <recommendedName>
        <fullName evidence="5">Riboflavin kinase</fullName>
        <ecNumber evidence="4">2.7.1.161</ecNumber>
    </recommendedName>
    <alternativeName>
        <fullName evidence="14">CTP-dependent riboflavin kinase</fullName>
    </alternativeName>
    <alternativeName>
        <fullName evidence="15">CTP:riboflavin 5'-phosphotransferase</fullName>
    </alternativeName>
    <alternativeName>
        <fullName evidence="13">Flavokinase</fullName>
    </alternativeName>
</protein>
<dbReference type="GO" id="GO:0009231">
    <property type="term" value="P:riboflavin biosynthetic process"/>
    <property type="evidence" value="ECO:0007669"/>
    <property type="project" value="InterPro"/>
</dbReference>
<dbReference type="GO" id="GO:0000166">
    <property type="term" value="F:nucleotide binding"/>
    <property type="evidence" value="ECO:0007669"/>
    <property type="project" value="UniProtKB-KW"/>
</dbReference>
<evidence type="ECO:0000256" key="6">
    <source>
        <dbReference type="ARBA" id="ARBA00022630"/>
    </source>
</evidence>
<evidence type="ECO:0000313" key="18">
    <source>
        <dbReference type="EMBL" id="UWZ82377.1"/>
    </source>
</evidence>
<evidence type="ECO:0000256" key="9">
    <source>
        <dbReference type="ARBA" id="ARBA00022723"/>
    </source>
</evidence>
<dbReference type="Proteomes" id="UP001059380">
    <property type="component" value="Chromosome"/>
</dbReference>
<evidence type="ECO:0000256" key="7">
    <source>
        <dbReference type="ARBA" id="ARBA00022643"/>
    </source>
</evidence>
<evidence type="ECO:0000259" key="17">
    <source>
        <dbReference type="Pfam" id="PF01982"/>
    </source>
</evidence>
<dbReference type="PANTHER" id="PTHR40706">
    <property type="entry name" value="RIBOFLAVIN KINASE"/>
    <property type="match status" value="1"/>
</dbReference>
<name>A0A9J7BIQ7_9BACT</name>
<evidence type="ECO:0000256" key="13">
    <source>
        <dbReference type="ARBA" id="ARBA00029789"/>
    </source>
</evidence>
<proteinExistence type="inferred from homology"/>
<evidence type="ECO:0000256" key="14">
    <source>
        <dbReference type="ARBA" id="ARBA00030544"/>
    </source>
</evidence>
<evidence type="ECO:0000256" key="8">
    <source>
        <dbReference type="ARBA" id="ARBA00022679"/>
    </source>
</evidence>
<dbReference type="EC" id="2.7.1.161" evidence="4"/>
<evidence type="ECO:0000256" key="4">
    <source>
        <dbReference type="ARBA" id="ARBA00011987"/>
    </source>
</evidence>
<keyword evidence="19" id="KW-1185">Reference proteome</keyword>
<comment type="similarity">
    <text evidence="3">Belongs to the archaeal riboflavin kinase family.</text>
</comment>
<dbReference type="PANTHER" id="PTHR40706:SF1">
    <property type="entry name" value="RIBOFLAVIN KINASE"/>
    <property type="match status" value="1"/>
</dbReference>
<keyword evidence="7" id="KW-0288">FMN</keyword>
<evidence type="ECO:0000256" key="2">
    <source>
        <dbReference type="ARBA" id="ARBA00005219"/>
    </source>
</evidence>
<sequence length="130" mass="14386">MPKLRGKVVSGMGNFSVWIERLRDHYLRKTGMLLFPGTLNLQLDEPWFVPAGSLRLEAAEYGGTVTVNIVPCSIFGRPAFILRTTANEEGRGHHPRTIIEIATDVKLRDAHQLKDGDCVEVEIASEAALS</sequence>
<comment type="pathway">
    <text evidence="2">Cofactor biosynthesis; FMN biosynthesis; FMN from riboflavin (CTP route): step 1/1.</text>
</comment>
<feature type="domain" description="Riboflavin kinase" evidence="17">
    <location>
        <begin position="8"/>
        <end position="123"/>
    </location>
</feature>
<keyword evidence="9" id="KW-0479">Metal-binding</keyword>
<dbReference type="Pfam" id="PF01982">
    <property type="entry name" value="CTP-dep_RFKase"/>
    <property type="match status" value="1"/>
</dbReference>
<organism evidence="18 19">
    <name type="scientific">Occallatibacter riparius</name>
    <dbReference type="NCBI Taxonomy" id="1002689"/>
    <lineage>
        <taxon>Bacteria</taxon>
        <taxon>Pseudomonadati</taxon>
        <taxon>Acidobacteriota</taxon>
        <taxon>Terriglobia</taxon>
        <taxon>Terriglobales</taxon>
        <taxon>Acidobacteriaceae</taxon>
        <taxon>Occallatibacter</taxon>
    </lineage>
</organism>
<keyword evidence="8" id="KW-0808">Transferase</keyword>
<dbReference type="SUPFAM" id="SSF82114">
    <property type="entry name" value="Riboflavin kinase-like"/>
    <property type="match status" value="1"/>
</dbReference>
<comment type="catalytic activity">
    <reaction evidence="16">
        <text>riboflavin + CTP = CDP + FMN + H(+)</text>
        <dbReference type="Rhea" id="RHEA:25021"/>
        <dbReference type="ChEBI" id="CHEBI:15378"/>
        <dbReference type="ChEBI" id="CHEBI:37563"/>
        <dbReference type="ChEBI" id="CHEBI:57986"/>
        <dbReference type="ChEBI" id="CHEBI:58069"/>
        <dbReference type="ChEBI" id="CHEBI:58210"/>
        <dbReference type="EC" id="2.7.1.161"/>
    </reaction>
</comment>
<evidence type="ECO:0000256" key="16">
    <source>
        <dbReference type="ARBA" id="ARBA00047857"/>
    </source>
</evidence>
<dbReference type="RefSeq" id="WP_260791561.1">
    <property type="nucleotide sequence ID" value="NZ_CP093313.1"/>
</dbReference>
<dbReference type="EMBL" id="CP093313">
    <property type="protein sequence ID" value="UWZ82377.1"/>
    <property type="molecule type" value="Genomic_DNA"/>
</dbReference>
<dbReference type="GO" id="GO:0046872">
    <property type="term" value="F:metal ion binding"/>
    <property type="evidence" value="ECO:0007669"/>
    <property type="project" value="UniProtKB-KW"/>
</dbReference>
<evidence type="ECO:0000256" key="5">
    <source>
        <dbReference type="ARBA" id="ARBA00017394"/>
    </source>
</evidence>
<dbReference type="InterPro" id="IPR023465">
    <property type="entry name" value="Riboflavin_kinase_dom_sf"/>
</dbReference>
<dbReference type="Gene3D" id="2.40.30.30">
    <property type="entry name" value="Riboflavin kinase-like"/>
    <property type="match status" value="1"/>
</dbReference>
<evidence type="ECO:0000256" key="3">
    <source>
        <dbReference type="ARBA" id="ARBA00006428"/>
    </source>
</evidence>
<dbReference type="InterPro" id="IPR023602">
    <property type="entry name" value="Riboflavin_kinase_CTP-dep"/>
</dbReference>
<keyword evidence="12" id="KW-0460">Magnesium</keyword>
<evidence type="ECO:0000256" key="11">
    <source>
        <dbReference type="ARBA" id="ARBA00022777"/>
    </source>
</evidence>
<evidence type="ECO:0000313" key="19">
    <source>
        <dbReference type="Proteomes" id="UP001059380"/>
    </source>
</evidence>
<gene>
    <name evidence="18" type="ORF">MOP44_17580</name>
</gene>
<evidence type="ECO:0000256" key="10">
    <source>
        <dbReference type="ARBA" id="ARBA00022741"/>
    </source>
</evidence>
<keyword evidence="10" id="KW-0547">Nucleotide-binding</keyword>
<accession>A0A9J7BIQ7</accession>
<dbReference type="KEGG" id="orp:MOP44_17580"/>
<evidence type="ECO:0000256" key="12">
    <source>
        <dbReference type="ARBA" id="ARBA00022842"/>
    </source>
</evidence>
<dbReference type="InterPro" id="IPR039063">
    <property type="entry name" value="RibK_CTP-dep"/>
</dbReference>
<dbReference type="GO" id="GO:0008531">
    <property type="term" value="F:riboflavin kinase activity"/>
    <property type="evidence" value="ECO:0007669"/>
    <property type="project" value="InterPro"/>
</dbReference>
<dbReference type="AlphaFoldDB" id="A0A9J7BIQ7"/>
<keyword evidence="11" id="KW-0418">Kinase</keyword>